<feature type="region of interest" description="Disordered" evidence="1">
    <location>
        <begin position="32"/>
        <end position="52"/>
    </location>
</feature>
<gene>
    <name evidence="2" type="ORF">BAUCODRAFT_519337</name>
</gene>
<keyword evidence="3" id="KW-1185">Reference proteome</keyword>
<evidence type="ECO:0000313" key="3">
    <source>
        <dbReference type="Proteomes" id="UP000011761"/>
    </source>
</evidence>
<reference evidence="2 3" key="1">
    <citation type="journal article" date="2012" name="PLoS Pathog.">
        <title>Diverse lifestyles and strategies of plant pathogenesis encoded in the genomes of eighteen Dothideomycetes fungi.</title>
        <authorList>
            <person name="Ohm R.A."/>
            <person name="Feau N."/>
            <person name="Henrissat B."/>
            <person name="Schoch C.L."/>
            <person name="Horwitz B.A."/>
            <person name="Barry K.W."/>
            <person name="Condon B.J."/>
            <person name="Copeland A.C."/>
            <person name="Dhillon B."/>
            <person name="Glaser F."/>
            <person name="Hesse C.N."/>
            <person name="Kosti I."/>
            <person name="LaButti K."/>
            <person name="Lindquist E.A."/>
            <person name="Lucas S."/>
            <person name="Salamov A.A."/>
            <person name="Bradshaw R.E."/>
            <person name="Ciuffetti L."/>
            <person name="Hamelin R.C."/>
            <person name="Kema G.H.J."/>
            <person name="Lawrence C."/>
            <person name="Scott J.A."/>
            <person name="Spatafora J.W."/>
            <person name="Turgeon B.G."/>
            <person name="de Wit P.J.G.M."/>
            <person name="Zhong S."/>
            <person name="Goodwin S.B."/>
            <person name="Grigoriev I.V."/>
        </authorList>
    </citation>
    <scope>NUCLEOTIDE SEQUENCE [LARGE SCALE GENOMIC DNA]</scope>
    <source>
        <strain evidence="2 3">UAMH 10762</strain>
    </source>
</reference>
<sequence length="52" mass="5525">MHTVDRIGRGMNTLACVSSFVSGTLKFHMEAGPASVSEEVPSSLGCDNTQIR</sequence>
<proteinExistence type="predicted"/>
<protein>
    <submittedName>
        <fullName evidence="2">Uncharacterized protein</fullName>
    </submittedName>
</protein>
<name>M2MTS1_BAUPA</name>
<dbReference type="GeneID" id="19115108"/>
<dbReference type="AlphaFoldDB" id="M2MTS1"/>
<evidence type="ECO:0000256" key="1">
    <source>
        <dbReference type="SAM" id="MobiDB-lite"/>
    </source>
</evidence>
<evidence type="ECO:0000313" key="2">
    <source>
        <dbReference type="EMBL" id="EMC94933.1"/>
    </source>
</evidence>
<organism evidence="2 3">
    <name type="scientific">Baudoinia panamericana (strain UAMH 10762)</name>
    <name type="common">Angels' share fungus</name>
    <name type="synonym">Baudoinia compniacensis (strain UAMH 10762)</name>
    <dbReference type="NCBI Taxonomy" id="717646"/>
    <lineage>
        <taxon>Eukaryota</taxon>
        <taxon>Fungi</taxon>
        <taxon>Dikarya</taxon>
        <taxon>Ascomycota</taxon>
        <taxon>Pezizomycotina</taxon>
        <taxon>Dothideomycetes</taxon>
        <taxon>Dothideomycetidae</taxon>
        <taxon>Mycosphaerellales</taxon>
        <taxon>Teratosphaeriaceae</taxon>
        <taxon>Baudoinia</taxon>
    </lineage>
</organism>
<dbReference type="KEGG" id="bcom:BAUCODRAFT_519337"/>
<dbReference type="RefSeq" id="XP_007677642.1">
    <property type="nucleotide sequence ID" value="XM_007679452.1"/>
</dbReference>
<accession>M2MTS1</accession>
<dbReference type="HOGENOM" id="CLU_3086867_0_0_1"/>
<dbReference type="Proteomes" id="UP000011761">
    <property type="component" value="Unassembled WGS sequence"/>
</dbReference>
<dbReference type="EMBL" id="KB445557">
    <property type="protein sequence ID" value="EMC94933.1"/>
    <property type="molecule type" value="Genomic_DNA"/>
</dbReference>